<keyword evidence="4" id="KW-1003">Cell membrane</keyword>
<gene>
    <name evidence="11" type="primary">brnQ</name>
    <name evidence="14" type="synonym">brnQ_2</name>
    <name evidence="12" type="ORF">BN1095_790020</name>
    <name evidence="11" type="ORF">BN1096_560175</name>
    <name evidence="10" type="ORF">BN1097_540179</name>
    <name evidence="13" type="ORF">KRM00_004188</name>
    <name evidence="14" type="ORF">SAMEA3375112_00157</name>
</gene>
<keyword evidence="5 9" id="KW-0812">Transmembrane</keyword>
<dbReference type="Proteomes" id="UP000189137">
    <property type="component" value="Unassembled WGS sequence"/>
</dbReference>
<evidence type="ECO:0000256" key="7">
    <source>
        <dbReference type="ARBA" id="ARBA00022989"/>
    </source>
</evidence>
<keyword evidence="3 9" id="KW-0813">Transport</keyword>
<dbReference type="GO" id="GO:0015820">
    <property type="term" value="P:L-leucine transport"/>
    <property type="evidence" value="ECO:0007669"/>
    <property type="project" value="TreeGrafter"/>
</dbReference>
<dbReference type="GO" id="GO:0015188">
    <property type="term" value="F:L-isoleucine transmembrane transporter activity"/>
    <property type="evidence" value="ECO:0007669"/>
    <property type="project" value="TreeGrafter"/>
</dbReference>
<evidence type="ECO:0000313" key="13">
    <source>
        <dbReference type="EMBL" id="HBH1544630.1"/>
    </source>
</evidence>
<evidence type="ECO:0000256" key="6">
    <source>
        <dbReference type="ARBA" id="ARBA00022970"/>
    </source>
</evidence>
<dbReference type="RefSeq" id="WP_003438233.1">
    <property type="nucleotide sequence ID" value="NZ_AP031492.1"/>
</dbReference>
<evidence type="ECO:0000256" key="5">
    <source>
        <dbReference type="ARBA" id="ARBA00022692"/>
    </source>
</evidence>
<feature type="transmembrane region" description="Helical" evidence="9">
    <location>
        <begin position="197"/>
        <end position="217"/>
    </location>
</feature>
<keyword evidence="7 9" id="KW-1133">Transmembrane helix</keyword>
<dbReference type="EMBL" id="DAEPXK010000118">
    <property type="protein sequence ID" value="HBH1544630.1"/>
    <property type="molecule type" value="Genomic_DNA"/>
</dbReference>
<evidence type="ECO:0000313" key="11">
    <source>
        <dbReference type="EMBL" id="CDS86503.1"/>
    </source>
</evidence>
<keyword evidence="6 9" id="KW-0029">Amino-acid transport</keyword>
<dbReference type="Pfam" id="PF05525">
    <property type="entry name" value="Branch_AA_trans"/>
    <property type="match status" value="1"/>
</dbReference>
<dbReference type="NCBIfam" id="TIGR00796">
    <property type="entry name" value="livcs"/>
    <property type="match status" value="1"/>
</dbReference>
<evidence type="ECO:0000313" key="14">
    <source>
        <dbReference type="EMBL" id="SJR80895.1"/>
    </source>
</evidence>
<keyword evidence="8 9" id="KW-0472">Membrane</keyword>
<dbReference type="InterPro" id="IPR004685">
    <property type="entry name" value="Brnchd-chn_aa_trnsp_Livcs"/>
</dbReference>
<feature type="transmembrane region" description="Helical" evidence="9">
    <location>
        <begin position="143"/>
        <end position="168"/>
    </location>
</feature>
<dbReference type="EMBL" id="LK932392">
    <property type="protein sequence ID" value="CDS86056.1"/>
    <property type="molecule type" value="Genomic_DNA"/>
</dbReference>
<sequence length="430" mass="44768">MGEKQINFKDVIVIGFALFAMFFGAGNLIFPPYLGVLSGSSWLVAFIGFLFADGGLALLAVIAATKFNGDTSKMFSRAGKGLSIALGCAMVICIGPLLAIPRTAATTYEMGILPTIGSGISPVIFSIVFFALVLVLTIRPSKVVDIVGSILTPALLIALAVLIVKGIVSPLGEIRDSSLIQNVFAEGITQGYQTMDALAASVFASIIIMSVIAKGYTGEKEKMKATISAGVIAVIGMALVYGGLCYLGATVSQQYGQDVQQTALIVAITAALLGTTGKILLAIIVALACLTTAIGLSSAAGQYFSTLTDGKLKYEHIVIVVCVFSAIISNFGVSTIIQFSSPILSMVYPATITLVILALFSNKIKNDNVFKCAAYMALLVSVLTVATSFGIKIPLVNSLPFASLGFNWIVPVVIAGIIGNFIPSKSSKTA</sequence>
<evidence type="ECO:0000313" key="10">
    <source>
        <dbReference type="EMBL" id="CDS86056.1"/>
    </source>
</evidence>
<dbReference type="EMBL" id="LK932509">
    <property type="protein sequence ID" value="CDS86503.1"/>
    <property type="molecule type" value="Genomic_DNA"/>
</dbReference>
<comment type="similarity">
    <text evidence="2 9">Belongs to the branched chain amino acid transporter family.</text>
</comment>
<proteinExistence type="inferred from homology"/>
<dbReference type="Proteomes" id="UP000878956">
    <property type="component" value="Unassembled WGS sequence"/>
</dbReference>
<evidence type="ECO:0000313" key="12">
    <source>
        <dbReference type="EMBL" id="CDT79387.1"/>
    </source>
</evidence>
<dbReference type="GO" id="GO:0015818">
    <property type="term" value="P:isoleucine transport"/>
    <property type="evidence" value="ECO:0007669"/>
    <property type="project" value="TreeGrafter"/>
</dbReference>
<reference evidence="11" key="1">
    <citation type="submission" date="2014-07" db="EMBL/GenBank/DDBJ databases">
        <authorList>
            <person name="Monot Marc"/>
        </authorList>
    </citation>
    <scope>NUCLEOTIDE SEQUENCE</scope>
    <source>
        <strain evidence="12">7032989</strain>
        <strain evidence="10">7032994</strain>
    </source>
</reference>
<comment type="subcellular location">
    <subcellularLocation>
        <location evidence="1 9">Cell membrane</location>
        <topology evidence="1 9">Multi-pass membrane protein</topology>
    </subcellularLocation>
</comment>
<dbReference type="Gene3D" id="1.20.1740.10">
    <property type="entry name" value="Amino acid/polyamine transporter I"/>
    <property type="match status" value="1"/>
</dbReference>
<feature type="transmembrane region" description="Helical" evidence="9">
    <location>
        <begin position="82"/>
        <end position="100"/>
    </location>
</feature>
<feature type="transmembrane region" description="Helical" evidence="9">
    <location>
        <begin position="263"/>
        <end position="296"/>
    </location>
</feature>
<feature type="transmembrane region" description="Helical" evidence="9">
    <location>
        <begin position="229"/>
        <end position="251"/>
    </location>
</feature>
<feature type="transmembrane region" description="Helical" evidence="9">
    <location>
        <begin position="372"/>
        <end position="395"/>
    </location>
</feature>
<dbReference type="PATRIC" id="fig|1496.854.peg.1262"/>
<accession>A0A069AAX8</accession>
<evidence type="ECO:0000256" key="3">
    <source>
        <dbReference type="ARBA" id="ARBA00022448"/>
    </source>
</evidence>
<dbReference type="GO" id="GO:0005304">
    <property type="term" value="F:L-valine transmembrane transporter activity"/>
    <property type="evidence" value="ECO:0007669"/>
    <property type="project" value="TreeGrafter"/>
</dbReference>
<dbReference type="GO" id="GO:0005886">
    <property type="term" value="C:plasma membrane"/>
    <property type="evidence" value="ECO:0007669"/>
    <property type="project" value="UniProtKB-SubCell"/>
</dbReference>
<dbReference type="AlphaFoldDB" id="A0A069AAX8"/>
<feature type="transmembrane region" description="Helical" evidence="9">
    <location>
        <begin position="317"/>
        <end position="337"/>
    </location>
</feature>
<feature type="transmembrane region" description="Helical" evidence="9">
    <location>
        <begin position="401"/>
        <end position="422"/>
    </location>
</feature>
<dbReference type="GO" id="GO:0015190">
    <property type="term" value="F:L-leucine transmembrane transporter activity"/>
    <property type="evidence" value="ECO:0007669"/>
    <property type="project" value="TreeGrafter"/>
</dbReference>
<reference evidence="14 15" key="2">
    <citation type="submission" date="2017-02" db="EMBL/GenBank/DDBJ databases">
        <authorList>
            <consortium name="Pathogen Informatics"/>
        </authorList>
    </citation>
    <scope>NUCLEOTIDE SEQUENCE [LARGE SCALE GENOMIC DNA]</scope>
    <source>
        <strain evidence="14 15">VRECD0157</strain>
    </source>
</reference>
<evidence type="ECO:0000313" key="15">
    <source>
        <dbReference type="Proteomes" id="UP000189137"/>
    </source>
</evidence>
<dbReference type="EMBL" id="LK933504">
    <property type="protein sequence ID" value="CDT79387.1"/>
    <property type="molecule type" value="Genomic_DNA"/>
</dbReference>
<dbReference type="PANTHER" id="PTHR30588">
    <property type="entry name" value="BRANCHED-CHAIN AMINO ACID TRANSPORT SYSTEM 2 CARRIER PROTEIN"/>
    <property type="match status" value="1"/>
</dbReference>
<feature type="transmembrane region" description="Helical" evidence="9">
    <location>
        <begin position="112"/>
        <end position="136"/>
    </location>
</feature>
<organism evidence="11">
    <name type="scientific">Clostridioides difficile</name>
    <name type="common">Peptoclostridium difficile</name>
    <dbReference type="NCBI Taxonomy" id="1496"/>
    <lineage>
        <taxon>Bacteria</taxon>
        <taxon>Bacillati</taxon>
        <taxon>Bacillota</taxon>
        <taxon>Clostridia</taxon>
        <taxon>Peptostreptococcales</taxon>
        <taxon>Peptostreptococcaceae</taxon>
        <taxon>Clostridioides</taxon>
    </lineage>
</organism>
<name>A0A069AAX8_CLODI</name>
<reference evidence="13" key="4">
    <citation type="submission" date="2021-06" db="EMBL/GenBank/DDBJ databases">
        <authorList>
            <consortium name="NCBI Pathogen Detection Project"/>
        </authorList>
    </citation>
    <scope>NUCLEOTIDE SEQUENCE</scope>
    <source>
        <strain evidence="13">HN1000</strain>
    </source>
</reference>
<feature type="transmembrane region" description="Helical" evidence="9">
    <location>
        <begin position="343"/>
        <end position="360"/>
    </location>
</feature>
<dbReference type="PANTHER" id="PTHR30588:SF0">
    <property type="entry name" value="BRANCHED-CHAIN AMINO ACID PERMEASE BRNQ"/>
    <property type="match status" value="1"/>
</dbReference>
<evidence type="ECO:0000256" key="4">
    <source>
        <dbReference type="ARBA" id="ARBA00022475"/>
    </source>
</evidence>
<protein>
    <recommendedName>
        <fullName evidence="9">Branched-chain amino acid transport system carrier protein</fullName>
    </recommendedName>
</protein>
<comment type="function">
    <text evidence="9">Component of the transport system for branched-chain amino acids.</text>
</comment>
<reference evidence="13" key="3">
    <citation type="journal article" date="2018" name="Genome Biol.">
        <title>SKESA: strategic k-mer extension for scrupulous assemblies.</title>
        <authorList>
            <person name="Souvorov A."/>
            <person name="Agarwala R."/>
            <person name="Lipman D.J."/>
        </authorList>
    </citation>
    <scope>NUCLEOTIDE SEQUENCE</scope>
    <source>
        <strain evidence="13">HN1000</strain>
    </source>
</reference>
<evidence type="ECO:0000256" key="2">
    <source>
        <dbReference type="ARBA" id="ARBA00008540"/>
    </source>
</evidence>
<evidence type="ECO:0000256" key="1">
    <source>
        <dbReference type="ARBA" id="ARBA00004651"/>
    </source>
</evidence>
<dbReference type="EMBL" id="FUPS01000001">
    <property type="protein sequence ID" value="SJR80895.1"/>
    <property type="molecule type" value="Genomic_DNA"/>
</dbReference>
<feature type="transmembrane region" description="Helical" evidence="9">
    <location>
        <begin position="42"/>
        <end position="62"/>
    </location>
</feature>
<evidence type="ECO:0000256" key="8">
    <source>
        <dbReference type="ARBA" id="ARBA00023136"/>
    </source>
</evidence>
<evidence type="ECO:0000256" key="9">
    <source>
        <dbReference type="RuleBase" id="RU362122"/>
    </source>
</evidence>
<feature type="transmembrane region" description="Helical" evidence="9">
    <location>
        <begin position="12"/>
        <end position="30"/>
    </location>
</feature>